<dbReference type="CDD" id="cd24013">
    <property type="entry name" value="ASKHA_ATPase_BT3980-like"/>
    <property type="match status" value="1"/>
</dbReference>
<dbReference type="EMBL" id="CP058595">
    <property type="protein sequence ID" value="QLG46473.1"/>
    <property type="molecule type" value="Genomic_DNA"/>
</dbReference>
<name>A0A7H9ASP1_9FLAO</name>
<dbReference type="Gene3D" id="3.30.420.260">
    <property type="match status" value="1"/>
</dbReference>
<protein>
    <submittedName>
        <fullName evidence="1">DUF3822 family protein</fullName>
    </submittedName>
</protein>
<dbReference type="Gene3D" id="3.30.420.250">
    <property type="match status" value="1"/>
</dbReference>
<dbReference type="AlphaFoldDB" id="A0A7H9ASP1"/>
<accession>A0A7H9ASP1</accession>
<dbReference type="Pfam" id="PF12864">
    <property type="entry name" value="DUF3822"/>
    <property type="match status" value="1"/>
</dbReference>
<dbReference type="RefSeq" id="WP_179242752.1">
    <property type="nucleotide sequence ID" value="NZ_CP058595.1"/>
</dbReference>
<dbReference type="InterPro" id="IPR024213">
    <property type="entry name" value="DUF3822"/>
</dbReference>
<dbReference type="KEGG" id="cagg:HYG79_14325"/>
<organism evidence="1 2">
    <name type="scientific">Costertonia aggregata</name>
    <dbReference type="NCBI Taxonomy" id="343403"/>
    <lineage>
        <taxon>Bacteria</taxon>
        <taxon>Pseudomonadati</taxon>
        <taxon>Bacteroidota</taxon>
        <taxon>Flavobacteriia</taxon>
        <taxon>Flavobacteriales</taxon>
        <taxon>Flavobacteriaceae</taxon>
        <taxon>Costertonia</taxon>
    </lineage>
</organism>
<evidence type="ECO:0000313" key="1">
    <source>
        <dbReference type="EMBL" id="QLG46473.1"/>
    </source>
</evidence>
<keyword evidence="2" id="KW-1185">Reference proteome</keyword>
<dbReference type="Proteomes" id="UP000509302">
    <property type="component" value="Chromosome"/>
</dbReference>
<reference evidence="1 2" key="1">
    <citation type="journal article" date="2006" name="Int. J. Syst. Evol. Microbiol.">
        <title>Costertonia aggregata gen. nov., sp. nov., a mesophilic marine bacterium of the family Flavobacteriaceae, isolated from a mature biofilm.</title>
        <authorList>
            <person name="Kwon K.K."/>
            <person name="Lee Y.K."/>
            <person name="Lee H.K."/>
        </authorList>
    </citation>
    <scope>NUCLEOTIDE SEQUENCE [LARGE SCALE GENOMIC DNA]</scope>
    <source>
        <strain evidence="1 2">KCCM 42265</strain>
    </source>
</reference>
<sequence>MTKKETNNIKDETISDYQKLSIQVSLDGLSFCVLDTIGNTILASERIIFDNELNPYGIQKELKGLFNQHDLKNTPLSEIVVIHKNTLFSLVPKSLFDENELANYLKFNTKLLANDHLDYDEIENYDVVNVYVPFVNINNYIYELFGEFEFKHHSTVLIETLLNNHSNGNEPVCYVHVSKRQFDVTVISQKKLVFHNTFEYTTREDFIYYLLFTLEQLNLDTETVPLKLFGAVEEGDSIYNICYTYVKHITIFIPSFTSYHLGDLETETIDFTVLNAL</sequence>
<proteinExistence type="predicted"/>
<evidence type="ECO:0000313" key="2">
    <source>
        <dbReference type="Proteomes" id="UP000509302"/>
    </source>
</evidence>
<gene>
    <name evidence="1" type="ORF">HYG79_14325</name>
</gene>